<evidence type="ECO:0008006" key="4">
    <source>
        <dbReference type="Google" id="ProtNLM"/>
    </source>
</evidence>
<keyword evidence="1" id="KW-0472">Membrane</keyword>
<evidence type="ECO:0000313" key="2">
    <source>
        <dbReference type="Ensembl" id="ENSABRP00000014483.1"/>
    </source>
</evidence>
<accession>A0A8B9C6H5</accession>
<keyword evidence="3" id="KW-1185">Reference proteome</keyword>
<dbReference type="PRINTS" id="PR00220">
    <property type="entry name" value="SYNAPTOPHYSN"/>
</dbReference>
<feature type="transmembrane region" description="Helical" evidence="1">
    <location>
        <begin position="12"/>
        <end position="33"/>
    </location>
</feature>
<dbReference type="GO" id="GO:0030672">
    <property type="term" value="C:synaptic vesicle membrane"/>
    <property type="evidence" value="ECO:0007669"/>
    <property type="project" value="TreeGrafter"/>
</dbReference>
<name>A0A8B9C6H5_9AVES</name>
<protein>
    <recommendedName>
        <fullName evidence="4">Synaptophysin like 1</fullName>
    </recommendedName>
</protein>
<dbReference type="GeneTree" id="ENSGT01030000234637"/>
<dbReference type="Proteomes" id="UP000694426">
    <property type="component" value="Unplaced"/>
</dbReference>
<dbReference type="PANTHER" id="PTHR10306:SF9">
    <property type="entry name" value="SYNAPTOPHYSIN-LIKE PROTEIN 1"/>
    <property type="match status" value="1"/>
</dbReference>
<keyword evidence="1" id="KW-1133">Transmembrane helix</keyword>
<dbReference type="PANTHER" id="PTHR10306">
    <property type="entry name" value="SYNAPTOPHYSIN"/>
    <property type="match status" value="1"/>
</dbReference>
<sequence>MASCSDVAIHPKIASLVVFFFSIFAFATCGGYSGKVSYWVSCNGKPNVTVTVPFGYPFRLNQAVFSPPTAELCNKTEPGEVHLVGDFSSSAQFFVTVAVFAFLYSMAALAVYLGYFHLYRGAGGKLPLAVSPSVRPSILVVVVVGGPTGRTTAPTMHLRGSPSLGGGWNRGGWGGSPRLPEVWVLGSRRTWGCPPYLGFGGWPLALSVFGVPPPKIRVCPPRAFGVHLDLRVLGFCSGIWGPLKFLGSTWICGIWGSPGEIGVCSP</sequence>
<keyword evidence="1" id="KW-0812">Transmembrane</keyword>
<evidence type="ECO:0000313" key="3">
    <source>
        <dbReference type="Proteomes" id="UP000694426"/>
    </source>
</evidence>
<reference evidence="2" key="1">
    <citation type="submission" date="2025-08" db="UniProtKB">
        <authorList>
            <consortium name="Ensembl"/>
        </authorList>
    </citation>
    <scope>IDENTIFICATION</scope>
</reference>
<dbReference type="Ensembl" id="ENSABRT00000020679.1">
    <property type="protein sequence ID" value="ENSABRP00000014483.1"/>
    <property type="gene ID" value="ENSABRG00000012775.1"/>
</dbReference>
<dbReference type="InterPro" id="IPR001285">
    <property type="entry name" value="Synaptophysin/porin"/>
</dbReference>
<organism evidence="2 3">
    <name type="scientific">Anser brachyrhynchus</name>
    <name type="common">Pink-footed goose</name>
    <dbReference type="NCBI Taxonomy" id="132585"/>
    <lineage>
        <taxon>Eukaryota</taxon>
        <taxon>Metazoa</taxon>
        <taxon>Chordata</taxon>
        <taxon>Craniata</taxon>
        <taxon>Vertebrata</taxon>
        <taxon>Euteleostomi</taxon>
        <taxon>Archelosauria</taxon>
        <taxon>Archosauria</taxon>
        <taxon>Dinosauria</taxon>
        <taxon>Saurischia</taxon>
        <taxon>Theropoda</taxon>
        <taxon>Coelurosauria</taxon>
        <taxon>Aves</taxon>
        <taxon>Neognathae</taxon>
        <taxon>Galloanserae</taxon>
        <taxon>Anseriformes</taxon>
        <taxon>Anatidae</taxon>
        <taxon>Anserinae</taxon>
        <taxon>Anser</taxon>
    </lineage>
</organism>
<reference evidence="2" key="2">
    <citation type="submission" date="2025-09" db="UniProtKB">
        <authorList>
            <consortium name="Ensembl"/>
        </authorList>
    </citation>
    <scope>IDENTIFICATION</scope>
</reference>
<dbReference type="AlphaFoldDB" id="A0A8B9C6H5"/>
<feature type="transmembrane region" description="Helical" evidence="1">
    <location>
        <begin position="93"/>
        <end position="115"/>
    </location>
</feature>
<proteinExistence type="predicted"/>
<evidence type="ECO:0000256" key="1">
    <source>
        <dbReference type="SAM" id="Phobius"/>
    </source>
</evidence>